<dbReference type="PANTHER" id="PTHR40446">
    <property type="entry name" value="N-ACETYLGLUCOSAMINE-1-PHOSPHODIESTER ALPHA-N-ACETYLGLUCOSAMINIDASE"/>
    <property type="match status" value="1"/>
</dbReference>
<dbReference type="InterPro" id="IPR018711">
    <property type="entry name" value="NAGPA"/>
</dbReference>
<dbReference type="KEGG" id="bhc:JFL75_19335"/>
<evidence type="ECO:0000313" key="3">
    <source>
        <dbReference type="Proteomes" id="UP000595917"/>
    </source>
</evidence>
<accession>A0A7T7XML0</accession>
<proteinExistence type="predicted"/>
<dbReference type="EMBL" id="CP067089">
    <property type="protein sequence ID" value="QQO09057.1"/>
    <property type="molecule type" value="Genomic_DNA"/>
</dbReference>
<dbReference type="Proteomes" id="UP000595917">
    <property type="component" value="Chromosome"/>
</dbReference>
<organism evidence="2 3">
    <name type="scientific">Breznakiella homolactica</name>
    <dbReference type="NCBI Taxonomy" id="2798577"/>
    <lineage>
        <taxon>Bacteria</taxon>
        <taxon>Pseudomonadati</taxon>
        <taxon>Spirochaetota</taxon>
        <taxon>Spirochaetia</taxon>
        <taxon>Spirochaetales</taxon>
        <taxon>Breznakiellaceae</taxon>
        <taxon>Breznakiella</taxon>
    </lineage>
</organism>
<dbReference type="GO" id="GO:0016798">
    <property type="term" value="F:hydrolase activity, acting on glycosyl bonds"/>
    <property type="evidence" value="ECO:0007669"/>
    <property type="project" value="UniProtKB-KW"/>
</dbReference>
<protein>
    <submittedName>
        <fullName evidence="2">Phosphodiester glycosidase family protein</fullName>
    </submittedName>
</protein>
<gene>
    <name evidence="2" type="ORF">JFL75_19335</name>
</gene>
<dbReference type="Pfam" id="PF09992">
    <property type="entry name" value="NAGPA"/>
    <property type="match status" value="1"/>
</dbReference>
<feature type="domain" description="Phosphodiester glycosidase" evidence="1">
    <location>
        <begin position="82"/>
        <end position="267"/>
    </location>
</feature>
<dbReference type="PANTHER" id="PTHR40446:SF2">
    <property type="entry name" value="N-ACETYLGLUCOSAMINE-1-PHOSPHODIESTER ALPHA-N-ACETYLGLUCOSAMINIDASE"/>
    <property type="match status" value="1"/>
</dbReference>
<dbReference type="AlphaFoldDB" id="A0A7T7XML0"/>
<evidence type="ECO:0000259" key="1">
    <source>
        <dbReference type="Pfam" id="PF09992"/>
    </source>
</evidence>
<name>A0A7T7XML0_9SPIR</name>
<keyword evidence="2" id="KW-0378">Hydrolase</keyword>
<dbReference type="RefSeq" id="WP_215626362.1">
    <property type="nucleotide sequence ID" value="NZ_CP067089.2"/>
</dbReference>
<evidence type="ECO:0000313" key="2">
    <source>
        <dbReference type="EMBL" id="QQO09057.1"/>
    </source>
</evidence>
<reference evidence="2" key="1">
    <citation type="submission" date="2021-01" db="EMBL/GenBank/DDBJ databases">
        <title>Description of Breznakiella homolactica.</title>
        <authorList>
            <person name="Song Y."/>
            <person name="Brune A."/>
        </authorList>
    </citation>
    <scope>NUCLEOTIDE SEQUENCE</scope>
    <source>
        <strain evidence="2">RmG30</strain>
    </source>
</reference>
<sequence>METADGWTAPEFPVPHELSPQWQSFSRGVDYFEASIRDPRLKLWALRIDLSDPAVSVVINDPGPAASVVESIKTTTFAETYGCAAAINTNPFDPASAVEGEERRVVGLAVSRGRVISPPDPRYGALVFYRSGKAAAVHQGEIQTTDTIENAAGGFFMVLENGRLPESVPEHRQNLRFPRSAAGVSLDGSVFYLLAIDGRRSSSVGATEAETGIILKGLGASSGLIFDGGGSTALALRFPDGKIRTLNTPVHGGIPGRERAVATCLGIRVLENPPEQPRDN</sequence>
<keyword evidence="3" id="KW-1185">Reference proteome</keyword>
<keyword evidence="2" id="KW-0326">Glycosidase</keyword>